<dbReference type="InterPro" id="IPR046357">
    <property type="entry name" value="PPIase_dom_sf"/>
</dbReference>
<dbReference type="InterPro" id="IPR001179">
    <property type="entry name" value="PPIase_FKBP_dom"/>
</dbReference>
<evidence type="ECO:0000256" key="5">
    <source>
        <dbReference type="SAM" id="Coils"/>
    </source>
</evidence>
<keyword evidence="5" id="KW-0175">Coiled coil</keyword>
<comment type="catalytic activity">
    <reaction evidence="1 4">
        <text>[protein]-peptidylproline (omega=180) = [protein]-peptidylproline (omega=0)</text>
        <dbReference type="Rhea" id="RHEA:16237"/>
        <dbReference type="Rhea" id="RHEA-COMP:10747"/>
        <dbReference type="Rhea" id="RHEA-COMP:10748"/>
        <dbReference type="ChEBI" id="CHEBI:83833"/>
        <dbReference type="ChEBI" id="CHEBI:83834"/>
        <dbReference type="EC" id="5.2.1.8"/>
    </reaction>
</comment>
<feature type="domain" description="PPIase FKBP-type" evidence="6">
    <location>
        <begin position="469"/>
        <end position="555"/>
    </location>
</feature>
<keyword evidence="3 4" id="KW-0697">Rotamase</keyword>
<feature type="coiled-coil region" evidence="5">
    <location>
        <begin position="126"/>
        <end position="216"/>
    </location>
</feature>
<evidence type="ECO:0000256" key="4">
    <source>
        <dbReference type="PROSITE-ProRule" id="PRU00277"/>
    </source>
</evidence>
<dbReference type="PROSITE" id="PS50059">
    <property type="entry name" value="FKBP_PPIASE"/>
    <property type="match status" value="1"/>
</dbReference>
<accession>A0A6N3A3G9</accession>
<reference evidence="7" key="1">
    <citation type="submission" date="2019-11" db="EMBL/GenBank/DDBJ databases">
        <authorList>
            <person name="Feng L."/>
        </authorList>
    </citation>
    <scope>NUCLEOTIDE SEQUENCE</scope>
    <source>
        <strain evidence="7">KOxytocaLFYP65</strain>
    </source>
</reference>
<dbReference type="Pfam" id="PF01346">
    <property type="entry name" value="FKBP_N"/>
    <property type="match status" value="1"/>
</dbReference>
<dbReference type="RefSeq" id="WP_115239995.1">
    <property type="nucleotide sequence ID" value="NZ_CABGLK010000008.1"/>
</dbReference>
<evidence type="ECO:0000256" key="3">
    <source>
        <dbReference type="ARBA" id="ARBA00023110"/>
    </source>
</evidence>
<sequence length="564" mass="61013">MNGKIAINFNSISLAAALVLALSPSPDARAEKEALIHVTANSNSDASGPAFLNYAKEQQTQKDREPAKSVEEKNAITQTTNKKNEQKITELSRQAAIIAQKDKIIRQLRQQLSAKPATVYAVQDNQKDLTDKIRQLEKALTVAVAEKQRLIDKELSAAAEMKQNQGQLNATENKILLQEKKLASAESAKQKLESLLTEATAEKQTLLKKLAAEEKQQQDIASKLAAAASDKHALAAKLAAAETTQRELKTKLDAGETSRQALAAKLAAAVAEKQDLAVKLAATGVENRALTAKLDSFTISRQQSAPQENAVSPQADENNALLQASADEISQLKARLADAETKSGKNPAAIDLTREPQQQAYSVGVSMGEEALKVLSTRSSQGIKISKDTVLQGILDSFSGKIALDEKARNKALFDVSKKVFQHLHKIEQQMVNEGKKYQQKFAKQKGVVFKDGVYSRIDYAGEGKILDSDTVTVTIKETLIDGTVINDMEAEGKVWSQTLKSYPPVFLGPIKRLGNHGSITVVIPPELAYGSEGRPPKIPPGATMVYSVRIVDATAAQPQAKNP</sequence>
<dbReference type="Gene3D" id="1.10.287.460">
    <property type="entry name" value="Peptidyl-prolyl cis-trans isomerase, FKBP-type, N-terminal domain"/>
    <property type="match status" value="1"/>
</dbReference>
<dbReference type="GO" id="GO:0003755">
    <property type="term" value="F:peptidyl-prolyl cis-trans isomerase activity"/>
    <property type="evidence" value="ECO:0007669"/>
    <property type="project" value="UniProtKB-KW"/>
</dbReference>
<evidence type="ECO:0000256" key="2">
    <source>
        <dbReference type="ARBA" id="ARBA00013194"/>
    </source>
</evidence>
<dbReference type="GO" id="GO:0006457">
    <property type="term" value="P:protein folding"/>
    <property type="evidence" value="ECO:0007669"/>
    <property type="project" value="InterPro"/>
</dbReference>
<dbReference type="SUPFAM" id="SSF54534">
    <property type="entry name" value="FKBP-like"/>
    <property type="match status" value="1"/>
</dbReference>
<dbReference type="AlphaFoldDB" id="A0A6N3A3G9"/>
<dbReference type="Gene3D" id="3.10.50.40">
    <property type="match status" value="1"/>
</dbReference>
<dbReference type="Pfam" id="PF00254">
    <property type="entry name" value="FKBP_C"/>
    <property type="match status" value="1"/>
</dbReference>
<dbReference type="EC" id="5.2.1.8" evidence="2 4"/>
<evidence type="ECO:0000313" key="7">
    <source>
        <dbReference type="EMBL" id="VYT84837.1"/>
    </source>
</evidence>
<evidence type="ECO:0000259" key="6">
    <source>
        <dbReference type="PROSITE" id="PS50059"/>
    </source>
</evidence>
<dbReference type="EMBL" id="CACRTM010000018">
    <property type="protein sequence ID" value="VYT84837.1"/>
    <property type="molecule type" value="Genomic_DNA"/>
</dbReference>
<keyword evidence="4 7" id="KW-0413">Isomerase</keyword>
<evidence type="ECO:0000256" key="1">
    <source>
        <dbReference type="ARBA" id="ARBA00000971"/>
    </source>
</evidence>
<dbReference type="InterPro" id="IPR000774">
    <property type="entry name" value="PPIase_FKBP_N"/>
</dbReference>
<dbReference type="InterPro" id="IPR036944">
    <property type="entry name" value="PPIase_FKBP_N_sf"/>
</dbReference>
<organism evidence="7">
    <name type="scientific">Klebsiella oxytoca</name>
    <dbReference type="NCBI Taxonomy" id="571"/>
    <lineage>
        <taxon>Bacteria</taxon>
        <taxon>Pseudomonadati</taxon>
        <taxon>Pseudomonadota</taxon>
        <taxon>Gammaproteobacteria</taxon>
        <taxon>Enterobacterales</taxon>
        <taxon>Enterobacteriaceae</taxon>
        <taxon>Klebsiella/Raoultella group</taxon>
        <taxon>Klebsiella</taxon>
    </lineage>
</organism>
<name>A0A6N3A3G9_KLEOX</name>
<protein>
    <recommendedName>
        <fullName evidence="2 4">peptidylprolyl isomerase</fullName>
        <ecNumber evidence="2 4">5.2.1.8</ecNumber>
    </recommendedName>
</protein>
<gene>
    <name evidence="7" type="primary">fkpA_2</name>
    <name evidence="7" type="ORF">KOLFYP65_03554</name>
</gene>
<proteinExistence type="predicted"/>